<dbReference type="EMBL" id="AP026803">
    <property type="protein sequence ID" value="BDR60354.1"/>
    <property type="molecule type" value="Genomic_DNA"/>
</dbReference>
<sequence length="264" mass="30166">MRAYFAIMKIAMKSILNNKSSVAILLLQSLVPIIVMGYLWSSILAPGQKIGGMSKNQMLVYYCGVNFINFFVWYAIDWDLNNDIHSGELSNILHRPVALQTYYFCRMLGDRAANFLLLAPLVLLGLVYLCMHSGLAVSVITIVKFLVNIALTATLWFMFSYLVGCLAYWFENLFFVLLVKEVMVSLLAGYYFPLAILPSAWRRVLNWLPFQYFGAFPVTSLIKKTSTVFWLQNVALEVIWLGIFYVLMMVANKRGLHQYSDVRG</sequence>
<reference evidence="2 3" key="1">
    <citation type="journal article" date="2023" name="Microbiol. Spectr.">
        <title>Symbiosis of Carpenter Bees with Uncharacterized Lactic Acid Bacteria Showing NAD Auxotrophy.</title>
        <authorList>
            <person name="Kawasaki S."/>
            <person name="Ozawa K."/>
            <person name="Mori T."/>
            <person name="Yamamoto A."/>
            <person name="Ito M."/>
            <person name="Ohkuma M."/>
            <person name="Sakamoto M."/>
            <person name="Matsutani M."/>
        </authorList>
    </citation>
    <scope>NUCLEOTIDE SEQUENCE [LARGE SCALE GENOMIC DNA]</scope>
    <source>
        <strain evidence="2 3">Kim32-2</strain>
    </source>
</reference>
<feature type="transmembrane region" description="Helical" evidence="1">
    <location>
        <begin position="229"/>
        <end position="250"/>
    </location>
</feature>
<dbReference type="PANTHER" id="PTHR36832:SF1">
    <property type="entry name" value="SLR1174 PROTEIN"/>
    <property type="match status" value="1"/>
</dbReference>
<organism evidence="2 3">
    <name type="scientific">Lactobacillus xylocopicola</name>
    <dbReference type="NCBI Taxonomy" id="2976676"/>
    <lineage>
        <taxon>Bacteria</taxon>
        <taxon>Bacillati</taxon>
        <taxon>Bacillota</taxon>
        <taxon>Bacilli</taxon>
        <taxon>Lactobacillales</taxon>
        <taxon>Lactobacillaceae</taxon>
        <taxon>Lactobacillus</taxon>
    </lineage>
</organism>
<evidence type="ECO:0008006" key="4">
    <source>
        <dbReference type="Google" id="ProtNLM"/>
    </source>
</evidence>
<keyword evidence="1" id="KW-0812">Transmembrane</keyword>
<feature type="transmembrane region" description="Helical" evidence="1">
    <location>
        <begin position="21"/>
        <end position="39"/>
    </location>
</feature>
<evidence type="ECO:0000313" key="2">
    <source>
        <dbReference type="EMBL" id="BDR60354.1"/>
    </source>
</evidence>
<evidence type="ECO:0000313" key="3">
    <source>
        <dbReference type="Proteomes" id="UP001321741"/>
    </source>
</evidence>
<protein>
    <recommendedName>
        <fullName evidence="4">ABC transporter permease</fullName>
    </recommendedName>
</protein>
<accession>A0ABM8BGH7</accession>
<name>A0ABM8BGH7_9LACO</name>
<feature type="transmembrane region" description="Helical" evidence="1">
    <location>
        <begin position="149"/>
        <end position="170"/>
    </location>
</feature>
<keyword evidence="3" id="KW-1185">Reference proteome</keyword>
<feature type="transmembrane region" description="Helical" evidence="1">
    <location>
        <begin position="182"/>
        <end position="201"/>
    </location>
</feature>
<keyword evidence="1" id="KW-0472">Membrane</keyword>
<proteinExistence type="predicted"/>
<gene>
    <name evidence="2" type="ORF">KIM322_06150</name>
</gene>
<keyword evidence="1" id="KW-1133">Transmembrane helix</keyword>
<dbReference type="RefSeq" id="WP_317638059.1">
    <property type="nucleotide sequence ID" value="NZ_AP026803.1"/>
</dbReference>
<dbReference type="PANTHER" id="PTHR36832">
    <property type="entry name" value="SLR1174 PROTEIN-RELATED"/>
    <property type="match status" value="1"/>
</dbReference>
<evidence type="ECO:0000256" key="1">
    <source>
        <dbReference type="SAM" id="Phobius"/>
    </source>
</evidence>
<feature type="transmembrane region" description="Helical" evidence="1">
    <location>
        <begin position="115"/>
        <end position="143"/>
    </location>
</feature>
<dbReference type="Proteomes" id="UP001321741">
    <property type="component" value="Chromosome"/>
</dbReference>
<feature type="transmembrane region" description="Helical" evidence="1">
    <location>
        <begin position="59"/>
        <end position="76"/>
    </location>
</feature>